<dbReference type="GO" id="GO:0006396">
    <property type="term" value="P:RNA processing"/>
    <property type="evidence" value="ECO:0007669"/>
    <property type="project" value="InterPro"/>
</dbReference>
<dbReference type="RefSeq" id="WP_308458623.1">
    <property type="nucleotide sequence ID" value="NZ_JAJEPS010000002.1"/>
</dbReference>
<evidence type="ECO:0000256" key="11">
    <source>
        <dbReference type="PIRSR" id="PIRSR601233-3"/>
    </source>
</evidence>
<dbReference type="Pfam" id="PF01139">
    <property type="entry name" value="RtcB"/>
    <property type="match status" value="2"/>
</dbReference>
<keyword evidence="5" id="KW-0692">RNA repair</keyword>
<feature type="binding site" evidence="11">
    <location>
        <position position="159"/>
    </location>
    <ligand>
        <name>Mn(2+)</name>
        <dbReference type="ChEBI" id="CHEBI:29035"/>
        <label>2</label>
    </ligand>
</feature>
<dbReference type="EC" id="6.5.1.8" evidence="1"/>
<dbReference type="EMBL" id="JAJEPS010000002">
    <property type="protein sequence ID" value="MCC2125145.1"/>
    <property type="molecule type" value="Genomic_DNA"/>
</dbReference>
<keyword evidence="6 10" id="KW-0342">GTP-binding</keyword>
<protein>
    <recommendedName>
        <fullName evidence="1">3'-phosphate/5'-hydroxy nucleic acid ligase</fullName>
        <ecNumber evidence="1">6.5.1.8</ecNumber>
    </recommendedName>
</protein>
<dbReference type="GO" id="GO:0006281">
    <property type="term" value="P:DNA repair"/>
    <property type="evidence" value="ECO:0007669"/>
    <property type="project" value="TreeGrafter"/>
</dbReference>
<dbReference type="GO" id="GO:0005525">
    <property type="term" value="F:GTP binding"/>
    <property type="evidence" value="ECO:0007669"/>
    <property type="project" value="UniProtKB-KW"/>
</dbReference>
<dbReference type="AlphaFoldDB" id="A0AAE3A8K5"/>
<feature type="binding site" evidence="10">
    <location>
        <begin position="304"/>
        <end position="307"/>
    </location>
    <ligand>
        <name>GMP</name>
        <dbReference type="ChEBI" id="CHEBI:58115"/>
    </ligand>
</feature>
<keyword evidence="2" id="KW-0436">Ligase</keyword>
<dbReference type="GO" id="GO:0003909">
    <property type="term" value="F:DNA ligase activity"/>
    <property type="evidence" value="ECO:0007669"/>
    <property type="project" value="TreeGrafter"/>
</dbReference>
<evidence type="ECO:0000256" key="10">
    <source>
        <dbReference type="PIRSR" id="PIRSR601233-2"/>
    </source>
</evidence>
<proteinExistence type="predicted"/>
<reference evidence="12 13" key="1">
    <citation type="submission" date="2021-10" db="EMBL/GenBank/DDBJ databases">
        <title>Anaerobic single-cell dispensing facilitates the cultivation of human gut bacteria.</title>
        <authorList>
            <person name="Afrizal A."/>
        </authorList>
    </citation>
    <scope>NUCLEOTIDE SEQUENCE [LARGE SCALE GENOMIC DNA]</scope>
    <source>
        <strain evidence="12 13">CLA-AA-H276</strain>
    </source>
</reference>
<sequence>MLEIKGKVNTAVCYAKTVEDSAIEQIRRMCDYGLTEGSQIRIMPDVHTGKGCTIGTTMTVIDKVCPNIVGVDIGCGMYTVKLEDLHLDFEKIDEVCHYIPSGLDTWGGRIERFDLTGLRCYRALQNTKRLERSLGTLGGGNHFIEIDKDTDGTCYLIIHSGSRNLGKQVAQIYQQLAIDLHSGKEDYFIRKDEIIRTYKAAGRRKEIQTALGNLESEYDVKIPDVPADLCWLYGKFLEDYLHDIEICQKFACRNREKIAEIILERTGIRSVDTFHTIHNYIDTQKMILRKGAISAYAGEKVLIPINMKDGSIIAVGKGNPEWNYSAPHGAGRVMSRAMAKNTLSLEAYKDSMEGIYTTSVNEGTIDEAPMAYKSLDDIMDAVQDAVDIVTVIRPVYNFKASGTCKCKNPSV</sequence>
<evidence type="ECO:0000256" key="5">
    <source>
        <dbReference type="ARBA" id="ARBA00022800"/>
    </source>
</evidence>
<dbReference type="InterPro" id="IPR036025">
    <property type="entry name" value="RtcB-like_sf"/>
</dbReference>
<evidence type="ECO:0000256" key="1">
    <source>
        <dbReference type="ARBA" id="ARBA00012726"/>
    </source>
</evidence>
<comment type="caution">
    <text evidence="12">The sequence shown here is derived from an EMBL/GenBank/DDBJ whole genome shotgun (WGS) entry which is preliminary data.</text>
</comment>
<evidence type="ECO:0000256" key="7">
    <source>
        <dbReference type="ARBA" id="ARBA00023211"/>
    </source>
</evidence>
<evidence type="ECO:0000256" key="4">
    <source>
        <dbReference type="ARBA" id="ARBA00022741"/>
    </source>
</evidence>
<feature type="active site" description="GMP-histidine intermediate" evidence="9">
    <location>
        <position position="328"/>
    </location>
</feature>
<keyword evidence="3 11" id="KW-0479">Metal-binding</keyword>
<dbReference type="GO" id="GO:0030145">
    <property type="term" value="F:manganese ion binding"/>
    <property type="evidence" value="ECO:0007669"/>
    <property type="project" value="TreeGrafter"/>
</dbReference>
<evidence type="ECO:0000313" key="12">
    <source>
        <dbReference type="EMBL" id="MCC2125145.1"/>
    </source>
</evidence>
<keyword evidence="13" id="KW-1185">Reference proteome</keyword>
<feature type="binding site" evidence="10">
    <location>
        <position position="311"/>
    </location>
    <ligand>
        <name>GMP</name>
        <dbReference type="ChEBI" id="CHEBI:58115"/>
    </ligand>
</feature>
<dbReference type="SUPFAM" id="SSF103365">
    <property type="entry name" value="Hypothetical protein PH1602"/>
    <property type="match status" value="1"/>
</dbReference>
<comment type="catalytic activity">
    <reaction evidence="8">
        <text>a 3'-end 3'-phospho-ribonucleotide-RNA + a 5'-end dephospho-ribonucleoside-RNA + GTP = a ribonucleotidyl-ribonucleotide-RNA + GMP + diphosphate</text>
        <dbReference type="Rhea" id="RHEA:68076"/>
        <dbReference type="Rhea" id="RHEA-COMP:10463"/>
        <dbReference type="Rhea" id="RHEA-COMP:13936"/>
        <dbReference type="Rhea" id="RHEA-COMP:17355"/>
        <dbReference type="ChEBI" id="CHEBI:33019"/>
        <dbReference type="ChEBI" id="CHEBI:37565"/>
        <dbReference type="ChEBI" id="CHEBI:58115"/>
        <dbReference type="ChEBI" id="CHEBI:83062"/>
        <dbReference type="ChEBI" id="CHEBI:138284"/>
        <dbReference type="ChEBI" id="CHEBI:173118"/>
        <dbReference type="EC" id="6.5.1.8"/>
    </reaction>
</comment>
<keyword evidence="4 10" id="KW-0547">Nucleotide-binding</keyword>
<evidence type="ECO:0000256" key="2">
    <source>
        <dbReference type="ARBA" id="ARBA00022598"/>
    </source>
</evidence>
<feature type="binding site" evidence="11">
    <location>
        <position position="142"/>
    </location>
    <ligand>
        <name>Mn(2+)</name>
        <dbReference type="ChEBI" id="CHEBI:29035"/>
        <label>1</label>
    </ligand>
</feature>
<feature type="binding site" evidence="11">
    <location>
        <position position="72"/>
    </location>
    <ligand>
        <name>Mn(2+)</name>
        <dbReference type="ChEBI" id="CHEBI:29035"/>
        <label>1</label>
    </ligand>
</feature>
<evidence type="ECO:0000256" key="9">
    <source>
        <dbReference type="PIRSR" id="PIRSR601233-1"/>
    </source>
</evidence>
<gene>
    <name evidence="12" type="ORF">LKD36_03015</name>
</gene>
<dbReference type="GO" id="GO:0170057">
    <property type="term" value="F:RNA ligase (GTP) activity"/>
    <property type="evidence" value="ECO:0007669"/>
    <property type="project" value="UniProtKB-EC"/>
</dbReference>
<keyword evidence="7 11" id="KW-0464">Manganese</keyword>
<dbReference type="InterPro" id="IPR001233">
    <property type="entry name" value="RtcB"/>
</dbReference>
<name>A0AAE3A8K5_9FIRM</name>
<feature type="binding site" evidence="10">
    <location>
        <begin position="328"/>
        <end position="331"/>
    </location>
    <ligand>
        <name>GMP</name>
        <dbReference type="ChEBI" id="CHEBI:58115"/>
    </ligand>
</feature>
<organism evidence="12 13">
    <name type="scientific">Hominiventricola filiformis</name>
    <dbReference type="NCBI Taxonomy" id="2885352"/>
    <lineage>
        <taxon>Bacteria</taxon>
        <taxon>Bacillati</taxon>
        <taxon>Bacillota</taxon>
        <taxon>Clostridia</taxon>
        <taxon>Lachnospirales</taxon>
        <taxon>Lachnospiraceae</taxon>
        <taxon>Hominiventricola</taxon>
    </lineage>
</organism>
<evidence type="ECO:0000256" key="6">
    <source>
        <dbReference type="ARBA" id="ARBA00023134"/>
    </source>
</evidence>
<feature type="binding site" evidence="10">
    <location>
        <begin position="141"/>
        <end position="145"/>
    </location>
    <ligand>
        <name>GMP</name>
        <dbReference type="ChEBI" id="CHEBI:58115"/>
    </ligand>
</feature>
<evidence type="ECO:0000256" key="8">
    <source>
        <dbReference type="ARBA" id="ARBA00047746"/>
    </source>
</evidence>
<dbReference type="PANTHER" id="PTHR43749">
    <property type="entry name" value="RNA-SPLICING LIGASE RTCB"/>
    <property type="match status" value="1"/>
</dbReference>
<dbReference type="InterPro" id="IPR052915">
    <property type="entry name" value="RtcB-like"/>
</dbReference>
<comment type="cofactor">
    <cofactor evidence="11">
        <name>Mn(2+)</name>
        <dbReference type="ChEBI" id="CHEBI:29035"/>
    </cofactor>
    <text evidence="11">Binds 2 manganese ions per subunit.</text>
</comment>
<dbReference type="Gene3D" id="3.90.1860.10">
    <property type="entry name" value="tRNA-splicing ligase RtcB"/>
    <property type="match status" value="1"/>
</dbReference>
<evidence type="ECO:0000256" key="3">
    <source>
        <dbReference type="ARBA" id="ARBA00022723"/>
    </source>
</evidence>
<dbReference type="GO" id="GO:0042245">
    <property type="term" value="P:RNA repair"/>
    <property type="evidence" value="ECO:0007669"/>
    <property type="project" value="UniProtKB-KW"/>
</dbReference>
<evidence type="ECO:0000313" key="13">
    <source>
        <dbReference type="Proteomes" id="UP001198220"/>
    </source>
</evidence>
<dbReference type="PANTHER" id="PTHR43749:SF2">
    <property type="entry name" value="RNA-SPLICING LIGASE RTCB"/>
    <property type="match status" value="1"/>
</dbReference>
<dbReference type="Proteomes" id="UP001198220">
    <property type="component" value="Unassembled WGS sequence"/>
</dbReference>
<accession>A0AAE3A8K5</accession>